<dbReference type="EMBL" id="MU277189">
    <property type="protein sequence ID" value="KAI0067713.1"/>
    <property type="molecule type" value="Genomic_DNA"/>
</dbReference>
<evidence type="ECO:0000313" key="2">
    <source>
        <dbReference type="Proteomes" id="UP000814140"/>
    </source>
</evidence>
<dbReference type="Proteomes" id="UP000814140">
    <property type="component" value="Unassembled WGS sequence"/>
</dbReference>
<reference evidence="1" key="2">
    <citation type="journal article" date="2022" name="New Phytol.">
        <title>Evolutionary transition to the ectomycorrhizal habit in the genomes of a hyperdiverse lineage of mushroom-forming fungi.</title>
        <authorList>
            <person name="Looney B."/>
            <person name="Miyauchi S."/>
            <person name="Morin E."/>
            <person name="Drula E."/>
            <person name="Courty P.E."/>
            <person name="Kohler A."/>
            <person name="Kuo A."/>
            <person name="LaButti K."/>
            <person name="Pangilinan J."/>
            <person name="Lipzen A."/>
            <person name="Riley R."/>
            <person name="Andreopoulos W."/>
            <person name="He G."/>
            <person name="Johnson J."/>
            <person name="Nolan M."/>
            <person name="Tritt A."/>
            <person name="Barry K.W."/>
            <person name="Grigoriev I.V."/>
            <person name="Nagy L.G."/>
            <person name="Hibbett D."/>
            <person name="Henrissat B."/>
            <person name="Matheny P.B."/>
            <person name="Labbe J."/>
            <person name="Martin F.M."/>
        </authorList>
    </citation>
    <scope>NUCLEOTIDE SEQUENCE</scope>
    <source>
        <strain evidence="1">HHB10654</strain>
    </source>
</reference>
<reference evidence="1" key="1">
    <citation type="submission" date="2021-03" db="EMBL/GenBank/DDBJ databases">
        <authorList>
            <consortium name="DOE Joint Genome Institute"/>
            <person name="Ahrendt S."/>
            <person name="Looney B.P."/>
            <person name="Miyauchi S."/>
            <person name="Morin E."/>
            <person name="Drula E."/>
            <person name="Courty P.E."/>
            <person name="Chicoki N."/>
            <person name="Fauchery L."/>
            <person name="Kohler A."/>
            <person name="Kuo A."/>
            <person name="Labutti K."/>
            <person name="Pangilinan J."/>
            <person name="Lipzen A."/>
            <person name="Riley R."/>
            <person name="Andreopoulos W."/>
            <person name="He G."/>
            <person name="Johnson J."/>
            <person name="Barry K.W."/>
            <person name="Grigoriev I.V."/>
            <person name="Nagy L."/>
            <person name="Hibbett D."/>
            <person name="Henrissat B."/>
            <person name="Matheny P.B."/>
            <person name="Labbe J."/>
            <person name="Martin F."/>
        </authorList>
    </citation>
    <scope>NUCLEOTIDE SEQUENCE</scope>
    <source>
        <strain evidence="1">HHB10654</strain>
    </source>
</reference>
<sequence length="273" mass="30038">MNKPVLYLFHGSVWSAAAELAVADLNYSDKVEKQVVNLLEGENFDPSFIKINGNATLSTMTADGRSYCNTADVVSYIVKHAPVRAAPGTSMVEEIHAAELDPNFVTRAIRDEAELKEKGSGLAKKFQTRIDALQKYSATPEAAPYKSFYSHKLADLGGLLALATRKKSETEETAFFKASQEAWAAVKRFLYDTLPARLEQGAFLAGDRPGEDDFHVGAWMARIAMLTGASAGNEGLEKLQDAFGAPLPDKIAKYWEAWIRRESWKEVYAAGLH</sequence>
<keyword evidence="2" id="KW-1185">Reference proteome</keyword>
<comment type="caution">
    <text evidence="1">The sequence shown here is derived from an EMBL/GenBank/DDBJ whole genome shotgun (WGS) entry which is preliminary data.</text>
</comment>
<evidence type="ECO:0000313" key="1">
    <source>
        <dbReference type="EMBL" id="KAI0067713.1"/>
    </source>
</evidence>
<organism evidence="1 2">
    <name type="scientific">Artomyces pyxidatus</name>
    <dbReference type="NCBI Taxonomy" id="48021"/>
    <lineage>
        <taxon>Eukaryota</taxon>
        <taxon>Fungi</taxon>
        <taxon>Dikarya</taxon>
        <taxon>Basidiomycota</taxon>
        <taxon>Agaricomycotina</taxon>
        <taxon>Agaricomycetes</taxon>
        <taxon>Russulales</taxon>
        <taxon>Auriscalpiaceae</taxon>
        <taxon>Artomyces</taxon>
    </lineage>
</organism>
<gene>
    <name evidence="1" type="ORF">BV25DRAFT_852205</name>
</gene>
<accession>A0ACB8TGY7</accession>
<name>A0ACB8TGY7_9AGAM</name>
<proteinExistence type="predicted"/>
<protein>
    <submittedName>
        <fullName evidence="1">Uncharacterized protein</fullName>
    </submittedName>
</protein>